<dbReference type="RefSeq" id="WP_183204120.1">
    <property type="nucleotide sequence ID" value="NZ_BAAAER010000001.1"/>
</dbReference>
<feature type="compositionally biased region" description="Polar residues" evidence="1">
    <location>
        <begin position="70"/>
        <end position="84"/>
    </location>
</feature>
<keyword evidence="3" id="KW-1185">Reference proteome</keyword>
<protein>
    <submittedName>
        <fullName evidence="2">Uncharacterized protein</fullName>
    </submittedName>
</protein>
<evidence type="ECO:0000313" key="2">
    <source>
        <dbReference type="EMBL" id="MBB4082977.1"/>
    </source>
</evidence>
<feature type="compositionally biased region" description="Basic and acidic residues" evidence="1">
    <location>
        <begin position="262"/>
        <end position="272"/>
    </location>
</feature>
<name>A0A7W6JF52_9CAUL</name>
<evidence type="ECO:0000256" key="1">
    <source>
        <dbReference type="SAM" id="MobiDB-lite"/>
    </source>
</evidence>
<dbReference type="AlphaFoldDB" id="A0A7W6JF52"/>
<sequence length="272" mass="30461">MTKATAPGTRAGWDIEQPPDVIWTQMATRVSPGNSDAEFLRTIAVCHHIAGEKHLPEQWPRAPLHHSTRHVQGSPDNAPMTNNDPKPRTRLSDETWAEAREDYLAGVSTGVIAERYGLTDRSVRRRAAQEGWRREARPRQRYRNLGDRIDNEIEALPELTDILDVNNQDMHDLLFLPDGVNMCRFAFRRAAEAAALDSPNEAAAWMRLVHLTVRVRTQIDVDVRPFSRADYLRAGMLRSVGDHLETNPFGLGTESDMSGKSAEIHGGPDSDG</sequence>
<reference evidence="2 3" key="1">
    <citation type="submission" date="2020-08" db="EMBL/GenBank/DDBJ databases">
        <title>Genomic Encyclopedia of Type Strains, Phase IV (KMG-IV): sequencing the most valuable type-strain genomes for metagenomic binning, comparative biology and taxonomic classification.</title>
        <authorList>
            <person name="Goeker M."/>
        </authorList>
    </citation>
    <scope>NUCLEOTIDE SEQUENCE [LARGE SCALE GENOMIC DNA]</scope>
    <source>
        <strain evidence="2 3">DSM 23960</strain>
    </source>
</reference>
<accession>A0A7W6JF52</accession>
<feature type="region of interest" description="Disordered" evidence="1">
    <location>
        <begin position="248"/>
        <end position="272"/>
    </location>
</feature>
<comment type="caution">
    <text evidence="2">The sequence shown here is derived from an EMBL/GenBank/DDBJ whole genome shotgun (WGS) entry which is preliminary data.</text>
</comment>
<gene>
    <name evidence="2" type="ORF">GGR12_001843</name>
</gene>
<feature type="region of interest" description="Disordered" evidence="1">
    <location>
        <begin position="64"/>
        <end position="89"/>
    </location>
</feature>
<proteinExistence type="predicted"/>
<evidence type="ECO:0000313" key="3">
    <source>
        <dbReference type="Proteomes" id="UP000529946"/>
    </source>
</evidence>
<organism evidence="2 3">
    <name type="scientific">Brevundimonas lenta</name>
    <dbReference type="NCBI Taxonomy" id="424796"/>
    <lineage>
        <taxon>Bacteria</taxon>
        <taxon>Pseudomonadati</taxon>
        <taxon>Pseudomonadota</taxon>
        <taxon>Alphaproteobacteria</taxon>
        <taxon>Caulobacterales</taxon>
        <taxon>Caulobacteraceae</taxon>
        <taxon>Brevundimonas</taxon>
    </lineage>
</organism>
<dbReference type="Proteomes" id="UP000529946">
    <property type="component" value="Unassembled WGS sequence"/>
</dbReference>
<dbReference type="EMBL" id="JACIDM010000002">
    <property type="protein sequence ID" value="MBB4082977.1"/>
    <property type="molecule type" value="Genomic_DNA"/>
</dbReference>